<dbReference type="EMBL" id="JAGUCO010000020">
    <property type="protein sequence ID" value="MBS2100254.1"/>
    <property type="molecule type" value="Genomic_DNA"/>
</dbReference>
<accession>A0ABS5K0L6</accession>
<sequence length="256" mass="27917">MDISTLNILLLILAGLFAGFINTLAGSGSLITLPMLMFLGLSPHQANATNRIAIFIQNIVAVRNFRKLKTLDYKSNLYLILPALVGSVAGALFSINISEQALNYFIGGLLFVMFFVILFKPTEWVKEQAGQIEGRPAFWQLVIFFFIGFYGGFIQAGVGFFLLAGLVLGVGYNLIQANAVKVLIVLCYTAVALVVFIWSGQINYLYGFILSAGNASGAYIASRYAKQIGVKPIRYILLGAVMLAAMKVLGIFDLLF</sequence>
<keyword evidence="5" id="KW-1003">Cell membrane</keyword>
<keyword evidence="3 5" id="KW-1133">Transmembrane helix</keyword>
<comment type="similarity">
    <text evidence="5">Belongs to the 4-toluene sulfonate uptake permease (TSUP) (TC 2.A.102) family.</text>
</comment>
<feature type="transmembrane region" description="Helical" evidence="5">
    <location>
        <begin position="102"/>
        <end position="119"/>
    </location>
</feature>
<evidence type="ECO:0000256" key="4">
    <source>
        <dbReference type="ARBA" id="ARBA00023136"/>
    </source>
</evidence>
<dbReference type="Pfam" id="PF01925">
    <property type="entry name" value="TauE"/>
    <property type="match status" value="1"/>
</dbReference>
<dbReference type="Proteomes" id="UP000708576">
    <property type="component" value="Unassembled WGS sequence"/>
</dbReference>
<organism evidence="6 7">
    <name type="scientific">Carboxylicivirga linearis</name>
    <dbReference type="NCBI Taxonomy" id="1628157"/>
    <lineage>
        <taxon>Bacteria</taxon>
        <taxon>Pseudomonadati</taxon>
        <taxon>Bacteroidota</taxon>
        <taxon>Bacteroidia</taxon>
        <taxon>Marinilabiliales</taxon>
        <taxon>Marinilabiliaceae</taxon>
        <taxon>Carboxylicivirga</taxon>
    </lineage>
</organism>
<feature type="transmembrane region" description="Helical" evidence="5">
    <location>
        <begin position="139"/>
        <end position="168"/>
    </location>
</feature>
<dbReference type="PANTHER" id="PTHR43701:SF2">
    <property type="entry name" value="MEMBRANE TRANSPORTER PROTEIN YJNA-RELATED"/>
    <property type="match status" value="1"/>
</dbReference>
<feature type="transmembrane region" description="Helical" evidence="5">
    <location>
        <begin position="204"/>
        <end position="221"/>
    </location>
</feature>
<keyword evidence="4 5" id="KW-0472">Membrane</keyword>
<evidence type="ECO:0000256" key="1">
    <source>
        <dbReference type="ARBA" id="ARBA00004141"/>
    </source>
</evidence>
<dbReference type="InterPro" id="IPR002781">
    <property type="entry name" value="TM_pro_TauE-like"/>
</dbReference>
<comment type="subcellular location">
    <subcellularLocation>
        <location evidence="5">Cell membrane</location>
        <topology evidence="5">Multi-pass membrane protein</topology>
    </subcellularLocation>
    <subcellularLocation>
        <location evidence="1">Membrane</location>
        <topology evidence="1">Multi-pass membrane protein</topology>
    </subcellularLocation>
</comment>
<evidence type="ECO:0000256" key="2">
    <source>
        <dbReference type="ARBA" id="ARBA00022692"/>
    </source>
</evidence>
<feature type="transmembrane region" description="Helical" evidence="5">
    <location>
        <begin position="77"/>
        <end position="95"/>
    </location>
</feature>
<evidence type="ECO:0000256" key="5">
    <source>
        <dbReference type="RuleBase" id="RU363041"/>
    </source>
</evidence>
<comment type="caution">
    <text evidence="6">The sequence shown here is derived from an EMBL/GenBank/DDBJ whole genome shotgun (WGS) entry which is preliminary data.</text>
</comment>
<keyword evidence="2 5" id="KW-0812">Transmembrane</keyword>
<feature type="transmembrane region" description="Helical" evidence="5">
    <location>
        <begin position="180"/>
        <end position="198"/>
    </location>
</feature>
<name>A0ABS5K0L6_9BACT</name>
<reference evidence="6 7" key="1">
    <citation type="journal article" date="2015" name="Int. J. Syst. Evol. Microbiol.">
        <title>Carboxylicivirga linearis sp. nov., isolated from a sea cucumber culture pond.</title>
        <authorList>
            <person name="Wang F.Q."/>
            <person name="Zhou Y.X."/>
            <person name="Lin X.Z."/>
            <person name="Chen G.J."/>
            <person name="Du Z.J."/>
        </authorList>
    </citation>
    <scope>NUCLEOTIDE SEQUENCE [LARGE SCALE GENOMIC DNA]</scope>
    <source>
        <strain evidence="6 7">FB218</strain>
    </source>
</reference>
<dbReference type="PANTHER" id="PTHR43701">
    <property type="entry name" value="MEMBRANE TRANSPORTER PROTEIN MJ0441-RELATED"/>
    <property type="match status" value="1"/>
</dbReference>
<keyword evidence="7" id="KW-1185">Reference proteome</keyword>
<dbReference type="InterPro" id="IPR051598">
    <property type="entry name" value="TSUP/Inactive_protease-like"/>
</dbReference>
<feature type="transmembrane region" description="Helical" evidence="5">
    <location>
        <begin position="233"/>
        <end position="252"/>
    </location>
</feature>
<evidence type="ECO:0000256" key="3">
    <source>
        <dbReference type="ARBA" id="ARBA00022989"/>
    </source>
</evidence>
<protein>
    <recommendedName>
        <fullName evidence="5">Probable membrane transporter protein</fullName>
    </recommendedName>
</protein>
<evidence type="ECO:0000313" key="6">
    <source>
        <dbReference type="EMBL" id="MBS2100254.1"/>
    </source>
</evidence>
<evidence type="ECO:0000313" key="7">
    <source>
        <dbReference type="Proteomes" id="UP000708576"/>
    </source>
</evidence>
<proteinExistence type="inferred from homology"/>
<gene>
    <name evidence="6" type="ORF">KEM10_18350</name>
</gene>